<dbReference type="OrthoDB" id="4358740at2759"/>
<reference evidence="2 3" key="1">
    <citation type="journal article" date="2021" name="Nat. Commun.">
        <title>Genetic determinants of endophytism in the Arabidopsis root mycobiome.</title>
        <authorList>
            <person name="Mesny F."/>
            <person name="Miyauchi S."/>
            <person name="Thiergart T."/>
            <person name="Pickel B."/>
            <person name="Atanasova L."/>
            <person name="Karlsson M."/>
            <person name="Huettel B."/>
            <person name="Barry K.W."/>
            <person name="Haridas S."/>
            <person name="Chen C."/>
            <person name="Bauer D."/>
            <person name="Andreopoulos W."/>
            <person name="Pangilinan J."/>
            <person name="LaButti K."/>
            <person name="Riley R."/>
            <person name="Lipzen A."/>
            <person name="Clum A."/>
            <person name="Drula E."/>
            <person name="Henrissat B."/>
            <person name="Kohler A."/>
            <person name="Grigoriev I.V."/>
            <person name="Martin F.M."/>
            <person name="Hacquard S."/>
        </authorList>
    </citation>
    <scope>NUCLEOTIDE SEQUENCE [LARGE SCALE GENOMIC DNA]</scope>
    <source>
        <strain evidence="2 3">MPI-CAGE-CH-0241</strain>
    </source>
</reference>
<gene>
    <name evidence="2" type="ORF">B0T10DRAFT_98808</name>
</gene>
<accession>A0A9P8W1Y8</accession>
<sequence length="183" mass="21072">MSLQQIPLDEYVTDMLRDQKPTRVAVFLRRKSPIYSIPNNEVVATACSTLAVDPIESRAKLMTIWKWDRLTIFAFDLWYDGYDWATAHHQVDLPVLHIDYGKRYSSVKVGSQKFRDEVNRFVAKQHECHGWDATPPYFQDQTGPKVPTYMNPRCMTYEKEDGTIERMVKTPPPGSSNANPSAT</sequence>
<dbReference type="AlphaFoldDB" id="A0A9P8W1Y8"/>
<protein>
    <submittedName>
        <fullName evidence="2">Uncharacterized protein</fullName>
    </submittedName>
</protein>
<name>A0A9P8W1Y8_9HYPO</name>
<proteinExistence type="predicted"/>
<evidence type="ECO:0000256" key="1">
    <source>
        <dbReference type="SAM" id="MobiDB-lite"/>
    </source>
</evidence>
<evidence type="ECO:0000313" key="3">
    <source>
        <dbReference type="Proteomes" id="UP000777438"/>
    </source>
</evidence>
<dbReference type="EMBL" id="JAGPYM010000019">
    <property type="protein sequence ID" value="KAH6884971.1"/>
    <property type="molecule type" value="Genomic_DNA"/>
</dbReference>
<evidence type="ECO:0000313" key="2">
    <source>
        <dbReference type="EMBL" id="KAH6884971.1"/>
    </source>
</evidence>
<comment type="caution">
    <text evidence="2">The sequence shown here is derived from an EMBL/GenBank/DDBJ whole genome shotgun (WGS) entry which is preliminary data.</text>
</comment>
<feature type="region of interest" description="Disordered" evidence="1">
    <location>
        <begin position="161"/>
        <end position="183"/>
    </location>
</feature>
<organism evidence="2 3">
    <name type="scientific">Thelonectria olida</name>
    <dbReference type="NCBI Taxonomy" id="1576542"/>
    <lineage>
        <taxon>Eukaryota</taxon>
        <taxon>Fungi</taxon>
        <taxon>Dikarya</taxon>
        <taxon>Ascomycota</taxon>
        <taxon>Pezizomycotina</taxon>
        <taxon>Sordariomycetes</taxon>
        <taxon>Hypocreomycetidae</taxon>
        <taxon>Hypocreales</taxon>
        <taxon>Nectriaceae</taxon>
        <taxon>Thelonectria</taxon>
    </lineage>
</organism>
<keyword evidence="3" id="KW-1185">Reference proteome</keyword>
<dbReference type="Proteomes" id="UP000777438">
    <property type="component" value="Unassembled WGS sequence"/>
</dbReference>